<proteinExistence type="predicted"/>
<evidence type="ECO:0000313" key="2">
    <source>
        <dbReference type="WBParaSite" id="ES5_v2.g17746.t1"/>
    </source>
</evidence>
<protein>
    <submittedName>
        <fullName evidence="2">RNA helicase</fullName>
    </submittedName>
</protein>
<accession>A0AC34FK35</accession>
<reference evidence="2" key="1">
    <citation type="submission" date="2022-11" db="UniProtKB">
        <authorList>
            <consortium name="WormBaseParasite"/>
        </authorList>
    </citation>
    <scope>IDENTIFICATION</scope>
</reference>
<organism evidence="1 2">
    <name type="scientific">Panagrolaimus sp. ES5</name>
    <dbReference type="NCBI Taxonomy" id="591445"/>
    <lineage>
        <taxon>Eukaryota</taxon>
        <taxon>Metazoa</taxon>
        <taxon>Ecdysozoa</taxon>
        <taxon>Nematoda</taxon>
        <taxon>Chromadorea</taxon>
        <taxon>Rhabditida</taxon>
        <taxon>Tylenchina</taxon>
        <taxon>Panagrolaimomorpha</taxon>
        <taxon>Panagrolaimoidea</taxon>
        <taxon>Panagrolaimidae</taxon>
        <taxon>Panagrolaimus</taxon>
    </lineage>
</organism>
<name>A0AC34FK35_9BILA</name>
<sequence length="276" mass="31371">MDFDEQLMENIKKCGFIWPRKIQEAVLPFVADGYNVQCQSETGTGKTASYLIPLIDNLIKEKQKFGRLHKGAPYCIIIAPTREFAEQIYQEARKLTNDTGITVAAAYGGTTLTETRWAIPTLPLEALTNFERKENERLKELADKERLQKLDAENKKTKHNAKEAESVQIENGKETAKDVFVAAQKKKAYAKFIFANGLAKDLTTAGFHAHAIHSELSQNERDEVLWNFKYGDSNSRILVSVNICSSGIDIPDMDYVINYYIPDWRLSILEARNKFI</sequence>
<dbReference type="Proteomes" id="UP000887579">
    <property type="component" value="Unplaced"/>
</dbReference>
<dbReference type="WBParaSite" id="ES5_v2.g17746.t1">
    <property type="protein sequence ID" value="ES5_v2.g17746.t1"/>
    <property type="gene ID" value="ES5_v2.g17746"/>
</dbReference>
<evidence type="ECO:0000313" key="1">
    <source>
        <dbReference type="Proteomes" id="UP000887579"/>
    </source>
</evidence>